<dbReference type="STRING" id="86049.A0A1C1D1L2"/>
<dbReference type="SUPFAM" id="SSF56281">
    <property type="entry name" value="Metallo-hydrolase/oxidoreductase"/>
    <property type="match status" value="1"/>
</dbReference>
<dbReference type="Gene3D" id="3.60.15.10">
    <property type="entry name" value="Ribonuclease Z/Hydroxyacylglutathione hydrolase-like"/>
    <property type="match status" value="1"/>
</dbReference>
<dbReference type="OrthoDB" id="10250730at2759"/>
<evidence type="ECO:0000256" key="4">
    <source>
        <dbReference type="ARBA" id="ARBA00022833"/>
    </source>
</evidence>
<dbReference type="GO" id="GO:0016787">
    <property type="term" value="F:hydrolase activity"/>
    <property type="evidence" value="ECO:0007669"/>
    <property type="project" value="UniProtKB-KW"/>
</dbReference>
<name>A0A1C1D1L2_9EURO</name>
<dbReference type="AlphaFoldDB" id="A0A1C1D1L2"/>
<dbReference type="InterPro" id="IPR001279">
    <property type="entry name" value="Metallo-B-lactamas"/>
</dbReference>
<sequence>MASEYLYPPKPAPALNIPPGASAKVQIINTSATITAPVGVFMYPEIHGHELLHVPAFSFLVEQLSSGRKILFDLSCRKDWQNFPPAVQKVISGPGWKLDIPKSVSEVLQENGVDAAAGAIEAIVWSHWHFDHTGDPSLFPTSTAVIAGPGMKEAFLPGYPTNPESPLRESDLKGRELKSLDFENSPTLKIGQFRALDYFNDGSFYLLDAPGHAVGHVCGLARVTSTLEGDKEDTFIFMGADTAHHGGEFRPSEYLPLPKSIQPSPFSSKYPSSCPGHIFETVHPNPSGKGSEPFYRLQDKVTHSLEQAEQSCSHMQEFDAAENVFVIIAHDATLLDDQVGIEWFPHGTLKNWKEKGCAKRARWAFLKDFTQAVDEAEAKSRSSL</sequence>
<dbReference type="PANTHER" id="PTHR42978:SF5">
    <property type="entry name" value="METALLO-BETA-LACTAMASE DOMAIN-CONTAINING PROTEIN"/>
    <property type="match status" value="1"/>
</dbReference>
<dbReference type="Pfam" id="PF00753">
    <property type="entry name" value="Lactamase_B"/>
    <property type="match status" value="1"/>
</dbReference>
<dbReference type="InterPro" id="IPR051013">
    <property type="entry name" value="MBL_superfamily_lactonases"/>
</dbReference>
<dbReference type="eggNOG" id="ENOG502S1A6">
    <property type="taxonomic scope" value="Eukaryota"/>
</dbReference>
<dbReference type="PANTHER" id="PTHR42978">
    <property type="entry name" value="QUORUM-QUENCHING LACTONASE YTNP-RELATED-RELATED"/>
    <property type="match status" value="1"/>
</dbReference>
<gene>
    <name evidence="6" type="ORF">CLCR_03000</name>
</gene>
<dbReference type="VEuPathDB" id="FungiDB:G647_04737"/>
<keyword evidence="4" id="KW-0862">Zinc</keyword>
<dbReference type="CDD" id="cd07730">
    <property type="entry name" value="metallo-hydrolase-like_MBL-fold"/>
    <property type="match status" value="1"/>
</dbReference>
<dbReference type="InterPro" id="IPR036866">
    <property type="entry name" value="RibonucZ/Hydroxyglut_hydro"/>
</dbReference>
<proteinExistence type="inferred from homology"/>
<comment type="similarity">
    <text evidence="1">Belongs to the metallo-beta-lactamase superfamily.</text>
</comment>
<reference evidence="7" key="1">
    <citation type="submission" date="2015-07" db="EMBL/GenBank/DDBJ databases">
        <authorList>
            <person name="Teixeira M.M."/>
            <person name="Souza R.C."/>
            <person name="Almeida L.G."/>
            <person name="Vicente V.A."/>
            <person name="de Hoog S."/>
            <person name="Bocca A.L."/>
            <person name="de Almeida S.R."/>
            <person name="Vasconcelos A.T."/>
            <person name="Felipe M.S."/>
        </authorList>
    </citation>
    <scope>NUCLEOTIDE SEQUENCE [LARGE SCALE GENOMIC DNA]</scope>
    <source>
        <strain evidence="7">KSF</strain>
    </source>
</reference>
<dbReference type="VEuPathDB" id="FungiDB:CLCR_03000"/>
<dbReference type="Proteomes" id="UP000094526">
    <property type="component" value="Unassembled WGS sequence"/>
</dbReference>
<protein>
    <submittedName>
        <fullName evidence="6">Metallo-beta-lactamase superfamily protein</fullName>
    </submittedName>
</protein>
<comment type="caution">
    <text evidence="6">The sequence shown here is derived from an EMBL/GenBank/DDBJ whole genome shotgun (WGS) entry which is preliminary data.</text>
</comment>
<evidence type="ECO:0000259" key="5">
    <source>
        <dbReference type="SMART" id="SM00849"/>
    </source>
</evidence>
<feature type="domain" description="Metallo-beta-lactamase" evidence="5">
    <location>
        <begin position="55"/>
        <end position="277"/>
    </location>
</feature>
<organism evidence="6 7">
    <name type="scientific">Cladophialophora carrionii</name>
    <dbReference type="NCBI Taxonomy" id="86049"/>
    <lineage>
        <taxon>Eukaryota</taxon>
        <taxon>Fungi</taxon>
        <taxon>Dikarya</taxon>
        <taxon>Ascomycota</taxon>
        <taxon>Pezizomycotina</taxon>
        <taxon>Eurotiomycetes</taxon>
        <taxon>Chaetothyriomycetidae</taxon>
        <taxon>Chaetothyriales</taxon>
        <taxon>Herpotrichiellaceae</taxon>
        <taxon>Cladophialophora</taxon>
    </lineage>
</organism>
<evidence type="ECO:0000313" key="6">
    <source>
        <dbReference type="EMBL" id="OCT54632.1"/>
    </source>
</evidence>
<accession>A0A1C1D1L2</accession>
<dbReference type="GO" id="GO:0046872">
    <property type="term" value="F:metal ion binding"/>
    <property type="evidence" value="ECO:0007669"/>
    <property type="project" value="UniProtKB-KW"/>
</dbReference>
<keyword evidence="2" id="KW-0479">Metal-binding</keyword>
<evidence type="ECO:0000256" key="2">
    <source>
        <dbReference type="ARBA" id="ARBA00022723"/>
    </source>
</evidence>
<dbReference type="SMART" id="SM00849">
    <property type="entry name" value="Lactamase_B"/>
    <property type="match status" value="1"/>
</dbReference>
<keyword evidence="3" id="KW-0378">Hydrolase</keyword>
<evidence type="ECO:0000256" key="3">
    <source>
        <dbReference type="ARBA" id="ARBA00022801"/>
    </source>
</evidence>
<evidence type="ECO:0000256" key="1">
    <source>
        <dbReference type="ARBA" id="ARBA00007749"/>
    </source>
</evidence>
<dbReference type="EMBL" id="LGRB01000003">
    <property type="protein sequence ID" value="OCT54632.1"/>
    <property type="molecule type" value="Genomic_DNA"/>
</dbReference>
<keyword evidence="7" id="KW-1185">Reference proteome</keyword>
<evidence type="ECO:0000313" key="7">
    <source>
        <dbReference type="Proteomes" id="UP000094526"/>
    </source>
</evidence>